<organism evidence="8 9">
    <name type="scientific">Desulfonatronospira thiodismutans ASO3-1</name>
    <dbReference type="NCBI Taxonomy" id="555779"/>
    <lineage>
        <taxon>Bacteria</taxon>
        <taxon>Pseudomonadati</taxon>
        <taxon>Thermodesulfobacteriota</taxon>
        <taxon>Desulfovibrionia</taxon>
        <taxon>Desulfovibrionales</taxon>
        <taxon>Desulfonatronovibrionaceae</taxon>
        <taxon>Desulfonatronospira</taxon>
    </lineage>
</organism>
<evidence type="ECO:0000256" key="5">
    <source>
        <dbReference type="ARBA" id="ARBA00023244"/>
    </source>
</evidence>
<dbReference type="InterPro" id="IPR042518">
    <property type="entry name" value="SirC_C"/>
</dbReference>
<dbReference type="NCBIfam" id="TIGR01470">
    <property type="entry name" value="cysG_Nterm"/>
    <property type="match status" value="1"/>
</dbReference>
<protein>
    <recommendedName>
        <fullName evidence="2">precorrin-2 dehydrogenase</fullName>
        <ecNumber evidence="2">1.3.1.76</ecNumber>
    </recommendedName>
</protein>
<keyword evidence="4" id="KW-0520">NAD</keyword>
<dbReference type="Gene3D" id="1.10.8.610">
    <property type="entry name" value="SirC, precorrin-2 dehydrogenase, C-terminal helical domain-like"/>
    <property type="match status" value="1"/>
</dbReference>
<dbReference type="SUPFAM" id="SSF51735">
    <property type="entry name" value="NAD(P)-binding Rossmann-fold domains"/>
    <property type="match status" value="1"/>
</dbReference>
<dbReference type="Proteomes" id="UP000005496">
    <property type="component" value="Unassembled WGS sequence"/>
</dbReference>
<evidence type="ECO:0000313" key="8">
    <source>
        <dbReference type="EMBL" id="EFI36209.1"/>
    </source>
</evidence>
<dbReference type="Pfam" id="PF14824">
    <property type="entry name" value="Sirohm_synth_M"/>
    <property type="match status" value="1"/>
</dbReference>
<sequence length="222" mass="24445">MRYFPVFLDLESKTCLVVGAGPVGRRKISTLIKSCAGTIIVIDPGAKNHPLLEDESIQLVNRPFKPGDVDGCHLVFACTSDHEINQQVTRACRRKNIWCNTATDPDQGDLVLPAVLERGDLILAVSTCGASPALSARIKKELASRYGPEYASLTTLMSRVRKHVLPMGLPQEKNQRIFHAILDSNAAELLKKGDRQGLHRLLQSLLPSGAHNHIQEMIHALF</sequence>
<dbReference type="AlphaFoldDB" id="D6SK06"/>
<dbReference type="SUPFAM" id="SSF75615">
    <property type="entry name" value="Siroheme synthase middle domains-like"/>
    <property type="match status" value="1"/>
</dbReference>
<dbReference type="EMBL" id="ACJN02000001">
    <property type="protein sequence ID" value="EFI36209.1"/>
    <property type="molecule type" value="Genomic_DNA"/>
</dbReference>
<evidence type="ECO:0000313" key="9">
    <source>
        <dbReference type="Proteomes" id="UP000005496"/>
    </source>
</evidence>
<keyword evidence="3 8" id="KW-0560">Oxidoreductase</keyword>
<dbReference type="InterPro" id="IPR006367">
    <property type="entry name" value="Sirohaem_synthase_N"/>
</dbReference>
<dbReference type="eggNOG" id="COG1648">
    <property type="taxonomic scope" value="Bacteria"/>
</dbReference>
<gene>
    <name evidence="8" type="ORF">Dthio_PD3666</name>
</gene>
<name>D6SK06_9BACT</name>
<dbReference type="RefSeq" id="WP_008869331.1">
    <property type="nucleotide sequence ID" value="NZ_ACJN02000001.1"/>
</dbReference>
<comment type="catalytic activity">
    <reaction evidence="6">
        <text>precorrin-2 + NAD(+) = sirohydrochlorin + NADH + 2 H(+)</text>
        <dbReference type="Rhea" id="RHEA:15613"/>
        <dbReference type="ChEBI" id="CHEBI:15378"/>
        <dbReference type="ChEBI" id="CHEBI:57540"/>
        <dbReference type="ChEBI" id="CHEBI:57945"/>
        <dbReference type="ChEBI" id="CHEBI:58351"/>
        <dbReference type="ChEBI" id="CHEBI:58827"/>
        <dbReference type="EC" id="1.3.1.76"/>
    </reaction>
</comment>
<dbReference type="InterPro" id="IPR036291">
    <property type="entry name" value="NAD(P)-bd_dom_sf"/>
</dbReference>
<comment type="pathway">
    <text evidence="1">Porphyrin-containing compound metabolism; siroheme biosynthesis; sirohydrochlorin from precorrin-2: step 1/1.</text>
</comment>
<reference evidence="8" key="1">
    <citation type="submission" date="2010-05" db="EMBL/GenBank/DDBJ databases">
        <title>The draft genome of Desulfonatronospira thiodismutans ASO3-1.</title>
        <authorList>
            <consortium name="US DOE Joint Genome Institute (JGI-PGF)"/>
            <person name="Lucas S."/>
            <person name="Copeland A."/>
            <person name="Lapidus A."/>
            <person name="Cheng J.-F."/>
            <person name="Bruce D."/>
            <person name="Goodwin L."/>
            <person name="Pitluck S."/>
            <person name="Chertkov O."/>
            <person name="Brettin T."/>
            <person name="Detter J.C."/>
            <person name="Han C."/>
            <person name="Land M.L."/>
            <person name="Hauser L."/>
            <person name="Kyrpides N."/>
            <person name="Mikhailova N."/>
            <person name="Muyzer G."/>
            <person name="Woyke T."/>
        </authorList>
    </citation>
    <scope>NUCLEOTIDE SEQUENCE [LARGE SCALE GENOMIC DNA]</scope>
    <source>
        <strain evidence="8">ASO3-1</strain>
    </source>
</reference>
<evidence type="ECO:0000256" key="4">
    <source>
        <dbReference type="ARBA" id="ARBA00023027"/>
    </source>
</evidence>
<evidence type="ECO:0000259" key="7">
    <source>
        <dbReference type="Pfam" id="PF14824"/>
    </source>
</evidence>
<comment type="caution">
    <text evidence="8">The sequence shown here is derived from an EMBL/GenBank/DDBJ whole genome shotgun (WGS) entry which is preliminary data.</text>
</comment>
<evidence type="ECO:0000256" key="3">
    <source>
        <dbReference type="ARBA" id="ARBA00023002"/>
    </source>
</evidence>
<dbReference type="PANTHER" id="PTHR35330">
    <property type="entry name" value="SIROHEME BIOSYNTHESIS PROTEIN MET8"/>
    <property type="match status" value="1"/>
</dbReference>
<proteinExistence type="predicted"/>
<dbReference type="EC" id="1.3.1.76" evidence="2"/>
<dbReference type="Gene3D" id="3.40.50.720">
    <property type="entry name" value="NAD(P)-binding Rossmann-like Domain"/>
    <property type="match status" value="1"/>
</dbReference>
<accession>D6SK06</accession>
<feature type="domain" description="Siroheme synthase central" evidence="7">
    <location>
        <begin position="118"/>
        <end position="144"/>
    </location>
</feature>
<keyword evidence="9" id="KW-1185">Reference proteome</keyword>
<evidence type="ECO:0000256" key="6">
    <source>
        <dbReference type="ARBA" id="ARBA00047561"/>
    </source>
</evidence>
<keyword evidence="5" id="KW-0627">Porphyrin biosynthesis</keyword>
<dbReference type="GO" id="GO:0004325">
    <property type="term" value="F:ferrochelatase activity"/>
    <property type="evidence" value="ECO:0007669"/>
    <property type="project" value="InterPro"/>
</dbReference>
<dbReference type="InterPro" id="IPR028161">
    <property type="entry name" value="Met8-like"/>
</dbReference>
<dbReference type="GO" id="GO:0019354">
    <property type="term" value="P:siroheme biosynthetic process"/>
    <property type="evidence" value="ECO:0007669"/>
    <property type="project" value="UniProtKB-UniPathway"/>
</dbReference>
<evidence type="ECO:0000256" key="2">
    <source>
        <dbReference type="ARBA" id="ARBA00012400"/>
    </source>
</evidence>
<dbReference type="PANTHER" id="PTHR35330:SF1">
    <property type="entry name" value="SIROHEME BIOSYNTHESIS PROTEIN MET8"/>
    <property type="match status" value="1"/>
</dbReference>
<evidence type="ECO:0000256" key="1">
    <source>
        <dbReference type="ARBA" id="ARBA00005010"/>
    </source>
</evidence>
<dbReference type="GO" id="GO:0043115">
    <property type="term" value="F:precorrin-2 dehydrogenase activity"/>
    <property type="evidence" value="ECO:0007669"/>
    <property type="project" value="UniProtKB-EC"/>
</dbReference>
<dbReference type="InterPro" id="IPR028281">
    <property type="entry name" value="Sirohaem_synthase_central"/>
</dbReference>
<dbReference type="UniPathway" id="UPA00262">
    <property type="reaction ID" value="UER00222"/>
</dbReference>
<dbReference type="Pfam" id="PF13241">
    <property type="entry name" value="NAD_binding_7"/>
    <property type="match status" value="1"/>
</dbReference>
<dbReference type="OrthoDB" id="9815856at2"/>